<organism evidence="2 3">
    <name type="scientific">Elysia marginata</name>
    <dbReference type="NCBI Taxonomy" id="1093978"/>
    <lineage>
        <taxon>Eukaryota</taxon>
        <taxon>Metazoa</taxon>
        <taxon>Spiralia</taxon>
        <taxon>Lophotrochozoa</taxon>
        <taxon>Mollusca</taxon>
        <taxon>Gastropoda</taxon>
        <taxon>Heterobranchia</taxon>
        <taxon>Euthyneura</taxon>
        <taxon>Panpulmonata</taxon>
        <taxon>Sacoglossa</taxon>
        <taxon>Placobranchoidea</taxon>
        <taxon>Plakobranchidae</taxon>
        <taxon>Elysia</taxon>
    </lineage>
</organism>
<dbReference type="EMBL" id="BMAT01013397">
    <property type="protein sequence ID" value="GFS12278.1"/>
    <property type="molecule type" value="Genomic_DNA"/>
</dbReference>
<evidence type="ECO:0000256" key="1">
    <source>
        <dbReference type="SAM" id="MobiDB-lite"/>
    </source>
</evidence>
<dbReference type="AlphaFoldDB" id="A0AAV4IS95"/>
<comment type="caution">
    <text evidence="2">The sequence shown here is derived from an EMBL/GenBank/DDBJ whole genome shotgun (WGS) entry which is preliminary data.</text>
</comment>
<feature type="region of interest" description="Disordered" evidence="1">
    <location>
        <begin position="55"/>
        <end position="78"/>
    </location>
</feature>
<protein>
    <submittedName>
        <fullName evidence="2">Uncharacterized protein</fullName>
    </submittedName>
</protein>
<dbReference type="Proteomes" id="UP000762676">
    <property type="component" value="Unassembled WGS sequence"/>
</dbReference>
<keyword evidence="3" id="KW-1185">Reference proteome</keyword>
<evidence type="ECO:0000313" key="2">
    <source>
        <dbReference type="EMBL" id="GFS12278.1"/>
    </source>
</evidence>
<accession>A0AAV4IS95</accession>
<gene>
    <name evidence="2" type="ORF">ElyMa_006693600</name>
</gene>
<sequence length="209" mass="23450">MLASAKEVYKCNKDKWCSLRNNIAVTECTICSHRCKFLSGCIMKKTEIPVITAPQLSTTEAEAEQHTEQDENTSRLRSSASSKTTCDFHFQKHPSISLPFEEDMETDTSCSYPSYTIDTSTLQTATTSFGSFNVNTDSTYLPSLVPVAESTPTKSRQTKDSSTSPMLEKEITFSWSLSLSPDTPLSKEEEQLLTQLVRRKLILTQIHKE</sequence>
<proteinExistence type="predicted"/>
<evidence type="ECO:0000313" key="3">
    <source>
        <dbReference type="Proteomes" id="UP000762676"/>
    </source>
</evidence>
<feature type="compositionally biased region" description="Basic and acidic residues" evidence="1">
    <location>
        <begin position="63"/>
        <end position="74"/>
    </location>
</feature>
<reference evidence="2 3" key="1">
    <citation type="journal article" date="2021" name="Elife">
        <title>Chloroplast acquisition without the gene transfer in kleptoplastic sea slugs, Plakobranchus ocellatus.</title>
        <authorList>
            <person name="Maeda T."/>
            <person name="Takahashi S."/>
            <person name="Yoshida T."/>
            <person name="Shimamura S."/>
            <person name="Takaki Y."/>
            <person name="Nagai Y."/>
            <person name="Toyoda A."/>
            <person name="Suzuki Y."/>
            <person name="Arimoto A."/>
            <person name="Ishii H."/>
            <person name="Satoh N."/>
            <person name="Nishiyama T."/>
            <person name="Hasebe M."/>
            <person name="Maruyama T."/>
            <person name="Minagawa J."/>
            <person name="Obokata J."/>
            <person name="Shigenobu S."/>
        </authorList>
    </citation>
    <scope>NUCLEOTIDE SEQUENCE [LARGE SCALE GENOMIC DNA]</scope>
</reference>
<name>A0AAV4IS95_9GAST</name>